<organism evidence="1 2">
    <name type="scientific">Lipingzhangella rawalii</name>
    <dbReference type="NCBI Taxonomy" id="2055835"/>
    <lineage>
        <taxon>Bacteria</taxon>
        <taxon>Bacillati</taxon>
        <taxon>Actinomycetota</taxon>
        <taxon>Actinomycetes</taxon>
        <taxon>Streptosporangiales</taxon>
        <taxon>Nocardiopsidaceae</taxon>
        <taxon>Lipingzhangella</taxon>
    </lineage>
</organism>
<reference evidence="2" key="1">
    <citation type="submission" date="2023-07" db="EMBL/GenBank/DDBJ databases">
        <title>Novel species in the genus Lipingzhangella isolated from Sambhar Salt Lake.</title>
        <authorList>
            <person name="Jiya N."/>
            <person name="Kajale S."/>
            <person name="Sharma A."/>
        </authorList>
    </citation>
    <scope>NUCLEOTIDE SEQUENCE [LARGE SCALE GENOMIC DNA]</scope>
    <source>
        <strain evidence="2">LS1_29</strain>
    </source>
</reference>
<proteinExistence type="predicted"/>
<sequence length="108" mass="11924">MPDIGIVGSGVAGLHLGLYLRQHDVPVTIYSDRSPQQIAQSWLPNSVAHHHVALERERALKVEQRLLDHDAVVPLYSWSGMRLQRPGLSGVVHRAAGASPDLRWAVHT</sequence>
<dbReference type="SUPFAM" id="SSF51905">
    <property type="entry name" value="FAD/NAD(P)-binding domain"/>
    <property type="match status" value="1"/>
</dbReference>
<accession>A0ABU2H4W3</accession>
<name>A0ABU2H4W3_9ACTN</name>
<comment type="caution">
    <text evidence="1">The sequence shown here is derived from an EMBL/GenBank/DDBJ whole genome shotgun (WGS) entry which is preliminary data.</text>
</comment>
<evidence type="ECO:0000313" key="2">
    <source>
        <dbReference type="Proteomes" id="UP001250214"/>
    </source>
</evidence>
<gene>
    <name evidence="1" type="ORF">RIF23_08540</name>
</gene>
<keyword evidence="2" id="KW-1185">Reference proteome</keyword>
<evidence type="ECO:0008006" key="3">
    <source>
        <dbReference type="Google" id="ProtNLM"/>
    </source>
</evidence>
<dbReference type="EMBL" id="JAVLVT010000003">
    <property type="protein sequence ID" value="MDS1270341.1"/>
    <property type="molecule type" value="Genomic_DNA"/>
</dbReference>
<dbReference type="RefSeq" id="WP_310911859.1">
    <property type="nucleotide sequence ID" value="NZ_JAVLVT010000003.1"/>
</dbReference>
<protein>
    <recommendedName>
        <fullName evidence="3">FAD dependent oxidoreductase domain-containing protein</fullName>
    </recommendedName>
</protein>
<dbReference type="InterPro" id="IPR036188">
    <property type="entry name" value="FAD/NAD-bd_sf"/>
</dbReference>
<dbReference type="Gene3D" id="3.50.50.60">
    <property type="entry name" value="FAD/NAD(P)-binding domain"/>
    <property type="match status" value="1"/>
</dbReference>
<evidence type="ECO:0000313" key="1">
    <source>
        <dbReference type="EMBL" id="MDS1270341.1"/>
    </source>
</evidence>
<dbReference type="Proteomes" id="UP001250214">
    <property type="component" value="Unassembled WGS sequence"/>
</dbReference>